<dbReference type="PANTHER" id="PTHR40455">
    <property type="entry name" value="ANTITOXIN HIGA"/>
    <property type="match status" value="1"/>
</dbReference>
<evidence type="ECO:0000313" key="1">
    <source>
        <dbReference type="EMBL" id="NDP48907.1"/>
    </source>
</evidence>
<accession>A0A7C9TCC5</accession>
<protein>
    <submittedName>
        <fullName evidence="1">Transcriptional regulator</fullName>
    </submittedName>
</protein>
<dbReference type="Proteomes" id="UP000483432">
    <property type="component" value="Unassembled WGS sequence"/>
</dbReference>
<evidence type="ECO:0000313" key="2">
    <source>
        <dbReference type="Proteomes" id="UP000483432"/>
    </source>
</evidence>
<dbReference type="GO" id="GO:0006355">
    <property type="term" value="P:regulation of DNA-templated transcription"/>
    <property type="evidence" value="ECO:0007669"/>
    <property type="project" value="InterPro"/>
</dbReference>
<sequence>MELKPIRTEEQYQQALEAASWYVDHEPVPGSPEGDRFEVLLMLIEAYESTVYPVTAPDPVEAIKFRMEQAGLVAKDLVPMIGKLNRVYEILNYKRPLTLAMIRRLHVGLHISAESLISGSASPA</sequence>
<comment type="caution">
    <text evidence="1">The sequence shown here is derived from an EMBL/GenBank/DDBJ whole genome shotgun (WGS) entry which is preliminary data.</text>
</comment>
<reference evidence="1 2" key="1">
    <citation type="submission" date="2019-09" db="EMBL/GenBank/DDBJ databases">
        <title>H2 Metabolism Revealed by Metagenomic Analysis in Subglacial Sediment of East Antarctica.</title>
        <authorList>
            <person name="Yang Z."/>
            <person name="Zhang Y."/>
            <person name="Lv Y."/>
            <person name="Yan W."/>
            <person name="Xiao X."/>
            <person name="Sun B."/>
            <person name="Ma H."/>
        </authorList>
    </citation>
    <scope>NUCLEOTIDE SEQUENCE [LARGE SCALE GENOMIC DNA]</scope>
    <source>
        <strain evidence="1">Bin2_2</strain>
    </source>
</reference>
<dbReference type="InterPro" id="IPR039060">
    <property type="entry name" value="Antitox_HigA"/>
</dbReference>
<dbReference type="GO" id="GO:0001046">
    <property type="term" value="F:core promoter sequence-specific DNA binding"/>
    <property type="evidence" value="ECO:0007669"/>
    <property type="project" value="TreeGrafter"/>
</dbReference>
<dbReference type="AlphaFoldDB" id="A0A7C9TCC5"/>
<gene>
    <name evidence="1" type="ORF">GZ085_11090</name>
</gene>
<name>A0A7C9TCC5_9PROT</name>
<dbReference type="PANTHER" id="PTHR40455:SF1">
    <property type="entry name" value="ANTITOXIN HIGA"/>
    <property type="match status" value="1"/>
</dbReference>
<dbReference type="EMBL" id="JAAFGW010000178">
    <property type="protein sequence ID" value="NDP48907.1"/>
    <property type="molecule type" value="Genomic_DNA"/>
</dbReference>
<proteinExistence type="predicted"/>
<organism evidence="1 2">
    <name type="scientific">Sulfuriferula multivorans</name>
    <dbReference type="NCBI Taxonomy" id="1559896"/>
    <lineage>
        <taxon>Bacteria</taxon>
        <taxon>Pseudomonadati</taxon>
        <taxon>Pseudomonadota</taxon>
        <taxon>Betaproteobacteria</taxon>
        <taxon>Nitrosomonadales</taxon>
        <taxon>Sulfuricellaceae</taxon>
        <taxon>Sulfuriferula</taxon>
    </lineage>
</organism>